<feature type="region of interest" description="Disordered" evidence="4">
    <location>
        <begin position="110"/>
        <end position="143"/>
    </location>
</feature>
<gene>
    <name evidence="5" type="ORF">GCM10022252_68850</name>
</gene>
<keyword evidence="1" id="KW-0304">Gas vesicle</keyword>
<dbReference type="Proteomes" id="UP001501251">
    <property type="component" value="Unassembled WGS sequence"/>
</dbReference>
<dbReference type="PROSITE" id="PS00234">
    <property type="entry name" value="GAS_VESICLE_A_1"/>
    <property type="match status" value="1"/>
</dbReference>
<evidence type="ECO:0000256" key="4">
    <source>
        <dbReference type="SAM" id="MobiDB-lite"/>
    </source>
</evidence>
<organism evidence="5 6">
    <name type="scientific">Streptosporangium oxazolinicum</name>
    <dbReference type="NCBI Taxonomy" id="909287"/>
    <lineage>
        <taxon>Bacteria</taxon>
        <taxon>Bacillati</taxon>
        <taxon>Actinomycetota</taxon>
        <taxon>Actinomycetes</taxon>
        <taxon>Streptosporangiales</taxon>
        <taxon>Streptosporangiaceae</taxon>
        <taxon>Streptosporangium</taxon>
    </lineage>
</organism>
<feature type="region of interest" description="Disordered" evidence="4">
    <location>
        <begin position="1"/>
        <end position="22"/>
    </location>
</feature>
<name>A0ABP8BHI8_9ACTN</name>
<proteinExistence type="inferred from homology"/>
<dbReference type="InterPro" id="IPR018493">
    <property type="entry name" value="GvpA-like_CS"/>
</dbReference>
<accession>A0ABP8BHI8</accession>
<dbReference type="PANTHER" id="PTHR35344">
    <property type="entry name" value="GAS VESICLE STRUCTURAL PROTEIN 2-RELATED"/>
    <property type="match status" value="1"/>
</dbReference>
<comment type="similarity">
    <text evidence="3">Belongs to the gas vesicle GvpA family.</text>
</comment>
<dbReference type="RefSeq" id="WP_425583434.1">
    <property type="nucleotide sequence ID" value="NZ_BAABAQ010000016.1"/>
</dbReference>
<protein>
    <recommendedName>
        <fullName evidence="7">Gas vesicle structural protein</fullName>
    </recommendedName>
</protein>
<feature type="compositionally biased region" description="Basic and acidic residues" evidence="4">
    <location>
        <begin position="120"/>
        <end position="143"/>
    </location>
</feature>
<dbReference type="EMBL" id="BAABAQ010000016">
    <property type="protein sequence ID" value="GAA4206555.1"/>
    <property type="molecule type" value="Genomic_DNA"/>
</dbReference>
<evidence type="ECO:0000256" key="2">
    <source>
        <dbReference type="ARBA" id="ARBA00035108"/>
    </source>
</evidence>
<comment type="caution">
    <text evidence="5">The sequence shown here is derived from an EMBL/GenBank/DDBJ whole genome shotgun (WGS) entry which is preliminary data.</text>
</comment>
<dbReference type="PANTHER" id="PTHR35344:SF4">
    <property type="entry name" value="GAS VESICLE PROTEIN A1"/>
    <property type="match status" value="1"/>
</dbReference>
<dbReference type="InterPro" id="IPR050530">
    <property type="entry name" value="GvpA"/>
</dbReference>
<comment type="subcellular location">
    <subcellularLocation>
        <location evidence="2">Gas vesicle</location>
    </subcellularLocation>
</comment>
<dbReference type="InterPro" id="IPR000638">
    <property type="entry name" value="Gas-vesicle_GvpA-like"/>
</dbReference>
<evidence type="ECO:0000313" key="6">
    <source>
        <dbReference type="Proteomes" id="UP001501251"/>
    </source>
</evidence>
<evidence type="ECO:0000313" key="5">
    <source>
        <dbReference type="EMBL" id="GAA4206555.1"/>
    </source>
</evidence>
<dbReference type="Pfam" id="PF00741">
    <property type="entry name" value="Gas_vesicle"/>
    <property type="match status" value="1"/>
</dbReference>
<evidence type="ECO:0000256" key="3">
    <source>
        <dbReference type="ARBA" id="ARBA00035646"/>
    </source>
</evidence>
<evidence type="ECO:0000256" key="1">
    <source>
        <dbReference type="ARBA" id="ARBA00022987"/>
    </source>
</evidence>
<reference evidence="6" key="1">
    <citation type="journal article" date="2019" name="Int. J. Syst. Evol. Microbiol.">
        <title>The Global Catalogue of Microorganisms (GCM) 10K type strain sequencing project: providing services to taxonomists for standard genome sequencing and annotation.</title>
        <authorList>
            <consortium name="The Broad Institute Genomics Platform"/>
            <consortium name="The Broad Institute Genome Sequencing Center for Infectious Disease"/>
            <person name="Wu L."/>
            <person name="Ma J."/>
        </authorList>
    </citation>
    <scope>NUCLEOTIDE SEQUENCE [LARGE SCALE GENOMIC DNA]</scope>
    <source>
        <strain evidence="6">JCM 17388</strain>
    </source>
</reference>
<evidence type="ECO:0008006" key="7">
    <source>
        <dbReference type="Google" id="ProtNLM"/>
    </source>
</evidence>
<keyword evidence="6" id="KW-1185">Reference proteome</keyword>
<sequence>MADVTRPGGAFPRSYGGGPSGGRESANLADILERVLDRGVVIVGDIRVNLLDIELLTIKLRLLIASVDTARELGIDWWEHDPWLTSKDRDLIEENRALRDRLAIVEEGEGTRRRSLGRGEGTRSPDDAREPGRAGRFREERDG</sequence>